<dbReference type="InterPro" id="IPR016181">
    <property type="entry name" value="Acyl_CoA_acyltransferase"/>
</dbReference>
<dbReference type="AlphaFoldDB" id="A0A2A5Q1P9"/>
<evidence type="ECO:0000313" key="2">
    <source>
        <dbReference type="EMBL" id="MBW3115157.1"/>
    </source>
</evidence>
<comment type="caution">
    <text evidence="3">The sequence shown here is derived from an EMBL/GenBank/DDBJ whole genome shotgun (WGS) entry which is preliminary data.</text>
</comment>
<dbReference type="CDD" id="cd04301">
    <property type="entry name" value="NAT_SF"/>
    <property type="match status" value="1"/>
</dbReference>
<dbReference type="GeneID" id="92274488"/>
<accession>A0A2A5Q1P9</accession>
<evidence type="ECO:0000313" key="3">
    <source>
        <dbReference type="EMBL" id="OZS73415.1"/>
    </source>
</evidence>
<reference evidence="2" key="2">
    <citation type="submission" date="2021-07" db="EMBL/GenBank/DDBJ databases">
        <authorList>
            <person name="Stanton E."/>
        </authorList>
    </citation>
    <scope>NUCLEOTIDE SEQUENCE</scope>
    <source>
        <strain evidence="2">2021EL-01139</strain>
    </source>
</reference>
<proteinExistence type="predicted"/>
<dbReference type="EMBL" id="JAHWLI010000003">
    <property type="protein sequence ID" value="MBW3115157.1"/>
    <property type="molecule type" value="Genomic_DNA"/>
</dbReference>
<organism evidence="3 4">
    <name type="scientific">Providencia rettgeri</name>
    <dbReference type="NCBI Taxonomy" id="587"/>
    <lineage>
        <taxon>Bacteria</taxon>
        <taxon>Pseudomonadati</taxon>
        <taxon>Pseudomonadota</taxon>
        <taxon>Gammaproteobacteria</taxon>
        <taxon>Enterobacterales</taxon>
        <taxon>Morganellaceae</taxon>
        <taxon>Providencia</taxon>
    </lineage>
</organism>
<evidence type="ECO:0000259" key="1">
    <source>
        <dbReference type="PROSITE" id="PS51186"/>
    </source>
</evidence>
<keyword evidence="3" id="KW-0808">Transferase</keyword>
<dbReference type="GO" id="GO:0016747">
    <property type="term" value="F:acyltransferase activity, transferring groups other than amino-acyl groups"/>
    <property type="evidence" value="ECO:0007669"/>
    <property type="project" value="InterPro"/>
</dbReference>
<dbReference type="Gene3D" id="3.40.630.30">
    <property type="match status" value="1"/>
</dbReference>
<protein>
    <submittedName>
        <fullName evidence="2 3">N-acetyltransferase</fullName>
    </submittedName>
</protein>
<evidence type="ECO:0000313" key="4">
    <source>
        <dbReference type="Proteomes" id="UP000216001"/>
    </source>
</evidence>
<feature type="domain" description="N-acetyltransferase" evidence="1">
    <location>
        <begin position="3"/>
        <end position="138"/>
    </location>
</feature>
<dbReference type="Pfam" id="PF00583">
    <property type="entry name" value="Acetyltransf_1"/>
    <property type="match status" value="1"/>
</dbReference>
<dbReference type="Proteomes" id="UP000216001">
    <property type="component" value="Unassembled WGS sequence"/>
</dbReference>
<dbReference type="SUPFAM" id="SSF55729">
    <property type="entry name" value="Acyl-CoA N-acyltransferases (Nat)"/>
    <property type="match status" value="1"/>
</dbReference>
<dbReference type="RefSeq" id="WP_004260038.1">
    <property type="nucleotide sequence ID" value="NZ_AP022371.1"/>
</dbReference>
<sequence>MKTNFRVATPIDINAIFSIDTIATAERYKDITQWSEQGICYVLESNNEILAYGVLHYHFYSHAFIELLMVNKNHRRQGLGLILINKLKMQSKPQKIFTSTNQSNTATQQLLIKAGFVPSGYIENLDDNDPELIYCYIPD</sequence>
<dbReference type="EMBL" id="NOWC01000022">
    <property type="protein sequence ID" value="OZS73415.1"/>
    <property type="molecule type" value="Genomic_DNA"/>
</dbReference>
<dbReference type="PROSITE" id="PS51186">
    <property type="entry name" value="GNAT"/>
    <property type="match status" value="1"/>
</dbReference>
<dbReference type="Proteomes" id="UP001155882">
    <property type="component" value="Unassembled WGS sequence"/>
</dbReference>
<name>A0A2A5Q1P9_PRORE</name>
<gene>
    <name evidence="3" type="ORF">CHI95_17035</name>
    <name evidence="2" type="ORF">KYI77_01615</name>
</gene>
<reference evidence="3 4" key="1">
    <citation type="submission" date="2017-07" db="EMBL/GenBank/DDBJ databases">
        <title>blaIMP-27 on transferable plasmids in Proteus mirabilis and Providencia rettgeri.</title>
        <authorList>
            <person name="Potter R."/>
        </authorList>
    </citation>
    <scope>NUCLEOTIDE SEQUENCE [LARGE SCALE GENOMIC DNA]</scope>
    <source>
        <strain evidence="3 4">PR1</strain>
    </source>
</reference>
<dbReference type="InterPro" id="IPR000182">
    <property type="entry name" value="GNAT_dom"/>
</dbReference>